<evidence type="ECO:0000256" key="1">
    <source>
        <dbReference type="SAM" id="SignalP"/>
    </source>
</evidence>
<sequence>MNSVSRKATLVVGAIAAAVGLSMFGAGTASASPLLPYQGTVYSSLGKCLTVGNTLAQKGAITAFTCQPRGKDGYAFYYTT</sequence>
<reference evidence="2" key="1">
    <citation type="submission" date="2024-05" db="EMBL/GenBank/DDBJ databases">
        <title>30 novel species of actinomycetes from the DSMZ collection.</title>
        <authorList>
            <person name="Nouioui I."/>
        </authorList>
    </citation>
    <scope>NUCLEOTIDE SEQUENCE</scope>
    <source>
        <strain evidence="2">DSM 41529</strain>
    </source>
</reference>
<protein>
    <submittedName>
        <fullName evidence="2">Uncharacterized protein</fullName>
    </submittedName>
</protein>
<comment type="caution">
    <text evidence="2">The sequence shown here is derived from an EMBL/GenBank/DDBJ whole genome shotgun (WGS) entry which is preliminary data.</text>
</comment>
<evidence type="ECO:0000313" key="3">
    <source>
        <dbReference type="Proteomes" id="UP001180754"/>
    </source>
</evidence>
<dbReference type="EMBL" id="JAVRFD010000004">
    <property type="protein sequence ID" value="MDT0543303.1"/>
    <property type="molecule type" value="Genomic_DNA"/>
</dbReference>
<feature type="signal peptide" evidence="1">
    <location>
        <begin position="1"/>
        <end position="31"/>
    </location>
</feature>
<evidence type="ECO:0000313" key="2">
    <source>
        <dbReference type="EMBL" id="MDT0543303.1"/>
    </source>
</evidence>
<keyword evidence="3" id="KW-1185">Reference proteome</keyword>
<accession>A0ABU2XBL1</accession>
<feature type="chain" id="PRO_5047179555" evidence="1">
    <location>
        <begin position="32"/>
        <end position="80"/>
    </location>
</feature>
<dbReference type="RefSeq" id="WP_311723672.1">
    <property type="nucleotide sequence ID" value="NZ_JAVRFD010000004.1"/>
</dbReference>
<name>A0ABU2XBL1_9ACTN</name>
<proteinExistence type="predicted"/>
<keyword evidence="1" id="KW-0732">Signal</keyword>
<dbReference type="Proteomes" id="UP001180754">
    <property type="component" value="Unassembled WGS sequence"/>
</dbReference>
<gene>
    <name evidence="2" type="ORF">RND15_11310</name>
</gene>
<organism evidence="2 3">
    <name type="scientific">Streptomyces lonegramiae</name>
    <dbReference type="NCBI Taxonomy" id="3075524"/>
    <lineage>
        <taxon>Bacteria</taxon>
        <taxon>Bacillati</taxon>
        <taxon>Actinomycetota</taxon>
        <taxon>Actinomycetes</taxon>
        <taxon>Kitasatosporales</taxon>
        <taxon>Streptomycetaceae</taxon>
        <taxon>Streptomyces</taxon>
    </lineage>
</organism>